<dbReference type="EMBL" id="BGPR01000352">
    <property type="protein sequence ID" value="GBM14939.1"/>
    <property type="molecule type" value="Genomic_DNA"/>
</dbReference>
<sequence length="139" mass="15804">MSNLNHCAPWEQCFKVSSVTAMVREKSAAISEFNHAHLYITESLPDRLLGHGGLVVRSRLRGRRVPGSKPDSTKRPAGVRAWRMLKQALVGLASAVASRERCQLKRRLRVALKRDVFKTKFNTGTRLWMEDIDTLDINY</sequence>
<reference evidence="1 2" key="1">
    <citation type="journal article" date="2019" name="Sci. Rep.">
        <title>Orb-weaving spider Araneus ventricosus genome elucidates the spidroin gene catalogue.</title>
        <authorList>
            <person name="Kono N."/>
            <person name="Nakamura H."/>
            <person name="Ohtoshi R."/>
            <person name="Moran D.A.P."/>
            <person name="Shinohara A."/>
            <person name="Yoshida Y."/>
            <person name="Fujiwara M."/>
            <person name="Mori M."/>
            <person name="Tomita M."/>
            <person name="Arakawa K."/>
        </authorList>
    </citation>
    <scope>NUCLEOTIDE SEQUENCE [LARGE SCALE GENOMIC DNA]</scope>
</reference>
<keyword evidence="2" id="KW-1185">Reference proteome</keyword>
<organism evidence="1 2">
    <name type="scientific">Araneus ventricosus</name>
    <name type="common">Orbweaver spider</name>
    <name type="synonym">Epeira ventricosa</name>
    <dbReference type="NCBI Taxonomy" id="182803"/>
    <lineage>
        <taxon>Eukaryota</taxon>
        <taxon>Metazoa</taxon>
        <taxon>Ecdysozoa</taxon>
        <taxon>Arthropoda</taxon>
        <taxon>Chelicerata</taxon>
        <taxon>Arachnida</taxon>
        <taxon>Araneae</taxon>
        <taxon>Araneomorphae</taxon>
        <taxon>Entelegynae</taxon>
        <taxon>Araneoidea</taxon>
        <taxon>Araneidae</taxon>
        <taxon>Araneus</taxon>
    </lineage>
</organism>
<accession>A0A4Y2DFC4</accession>
<evidence type="ECO:0000313" key="2">
    <source>
        <dbReference type="Proteomes" id="UP000499080"/>
    </source>
</evidence>
<dbReference type="Proteomes" id="UP000499080">
    <property type="component" value="Unassembled WGS sequence"/>
</dbReference>
<name>A0A4Y2DFC4_ARAVE</name>
<evidence type="ECO:0000313" key="1">
    <source>
        <dbReference type="EMBL" id="GBM14939.1"/>
    </source>
</evidence>
<proteinExistence type="predicted"/>
<dbReference type="AlphaFoldDB" id="A0A4Y2DFC4"/>
<gene>
    <name evidence="1" type="ORF">AVEN_116592_1</name>
</gene>
<protein>
    <submittedName>
        <fullName evidence="1">Uncharacterized protein</fullName>
    </submittedName>
</protein>
<comment type="caution">
    <text evidence="1">The sequence shown here is derived from an EMBL/GenBank/DDBJ whole genome shotgun (WGS) entry which is preliminary data.</text>
</comment>